<gene>
    <name evidence="1" type="ORF">BG015_012104</name>
</gene>
<accession>A0A9P5RRR3</accession>
<comment type="caution">
    <text evidence="1">The sequence shown here is derived from an EMBL/GenBank/DDBJ whole genome shotgun (WGS) entry which is preliminary data.</text>
</comment>
<evidence type="ECO:0000313" key="1">
    <source>
        <dbReference type="EMBL" id="KAF9144780.1"/>
    </source>
</evidence>
<evidence type="ECO:0000313" key="2">
    <source>
        <dbReference type="Proteomes" id="UP000748756"/>
    </source>
</evidence>
<sequence>MVSSTISTLTLGALGEGGGAIQELPTTHLREVHIDGNFDPKAHVGKLKSLLERSPTSFALTLTYKDFNFTCAVYTVRELVSTYTMFRYLDLSSPQFSAVFNRMDLTSASAKAPQKEDLKPNLSLDNSLVVSERFGTDLETLLIDDSFANVHVQLLERVTSERRKLKLLDMRNGFAMVSKSAITEAG</sequence>
<dbReference type="AlphaFoldDB" id="A0A9P5RRR3"/>
<dbReference type="OrthoDB" id="2438053at2759"/>
<organism evidence="1 2">
    <name type="scientific">Linnemannia schmuckeri</name>
    <dbReference type="NCBI Taxonomy" id="64567"/>
    <lineage>
        <taxon>Eukaryota</taxon>
        <taxon>Fungi</taxon>
        <taxon>Fungi incertae sedis</taxon>
        <taxon>Mucoromycota</taxon>
        <taxon>Mortierellomycotina</taxon>
        <taxon>Mortierellomycetes</taxon>
        <taxon>Mortierellales</taxon>
        <taxon>Mortierellaceae</taxon>
        <taxon>Linnemannia</taxon>
    </lineage>
</organism>
<name>A0A9P5RRR3_9FUNG</name>
<keyword evidence="2" id="KW-1185">Reference proteome</keyword>
<dbReference type="EMBL" id="JAAAUQ010000992">
    <property type="protein sequence ID" value="KAF9144780.1"/>
    <property type="molecule type" value="Genomic_DNA"/>
</dbReference>
<protein>
    <submittedName>
        <fullName evidence="1">Uncharacterized protein</fullName>
    </submittedName>
</protein>
<reference evidence="1" key="1">
    <citation type="journal article" date="2020" name="Fungal Divers.">
        <title>Resolving the Mortierellaceae phylogeny through synthesis of multi-gene phylogenetics and phylogenomics.</title>
        <authorList>
            <person name="Vandepol N."/>
            <person name="Liber J."/>
            <person name="Desiro A."/>
            <person name="Na H."/>
            <person name="Kennedy M."/>
            <person name="Barry K."/>
            <person name="Grigoriev I.V."/>
            <person name="Miller A.N."/>
            <person name="O'Donnell K."/>
            <person name="Stajich J.E."/>
            <person name="Bonito G."/>
        </authorList>
    </citation>
    <scope>NUCLEOTIDE SEQUENCE</scope>
    <source>
        <strain evidence="1">NRRL 6426</strain>
    </source>
</reference>
<dbReference type="Proteomes" id="UP000748756">
    <property type="component" value="Unassembled WGS sequence"/>
</dbReference>
<proteinExistence type="predicted"/>